<dbReference type="InterPro" id="IPR036264">
    <property type="entry name" value="Bact_exopeptidase_dim_dom"/>
</dbReference>
<dbReference type="PANTHER" id="PTHR42937:SF1">
    <property type="entry name" value="DIAMINOPROPIONATE AMMONIA-LYASE"/>
    <property type="match status" value="1"/>
</dbReference>
<dbReference type="NCBIfam" id="TIGR01910">
    <property type="entry name" value="DapE-ArgE"/>
    <property type="match status" value="1"/>
</dbReference>
<organism evidence="13 14">
    <name type="scientific">Cylindrodendrum hubeiense</name>
    <dbReference type="NCBI Taxonomy" id="595255"/>
    <lineage>
        <taxon>Eukaryota</taxon>
        <taxon>Fungi</taxon>
        <taxon>Dikarya</taxon>
        <taxon>Ascomycota</taxon>
        <taxon>Pezizomycotina</taxon>
        <taxon>Sordariomycetes</taxon>
        <taxon>Hypocreomycetidae</taxon>
        <taxon>Hypocreales</taxon>
        <taxon>Nectriaceae</taxon>
        <taxon>Cylindrodendrum</taxon>
    </lineage>
</organism>
<dbReference type="SUPFAM" id="SSF55031">
    <property type="entry name" value="Bacterial exopeptidase dimerisation domain"/>
    <property type="match status" value="1"/>
</dbReference>
<evidence type="ECO:0000256" key="2">
    <source>
        <dbReference type="ARBA" id="ARBA00001947"/>
    </source>
</evidence>
<keyword evidence="8" id="KW-0862">Zinc</keyword>
<dbReference type="Pfam" id="PF00291">
    <property type="entry name" value="PALP"/>
    <property type="match status" value="1"/>
</dbReference>
<evidence type="ECO:0000259" key="11">
    <source>
        <dbReference type="Pfam" id="PF00291"/>
    </source>
</evidence>
<feature type="domain" description="Peptidase M20 dimerisation" evidence="12">
    <location>
        <begin position="543"/>
        <end position="651"/>
    </location>
</feature>
<evidence type="ECO:0000256" key="5">
    <source>
        <dbReference type="ARBA" id="ARBA00011921"/>
    </source>
</evidence>
<dbReference type="Gene3D" id="3.30.70.360">
    <property type="match status" value="1"/>
</dbReference>
<dbReference type="PROSITE" id="PS00758">
    <property type="entry name" value="ARGE_DAPE_CPG2_1"/>
    <property type="match status" value="1"/>
</dbReference>
<comment type="similarity">
    <text evidence="4">Belongs to the peptidase M20A family.</text>
</comment>
<dbReference type="InterPro" id="IPR001926">
    <property type="entry name" value="TrpB-like_PALP"/>
</dbReference>
<dbReference type="InterPro" id="IPR010182">
    <property type="entry name" value="ArgE/DapE"/>
</dbReference>
<dbReference type="Gene3D" id="3.40.50.1100">
    <property type="match status" value="2"/>
</dbReference>
<keyword evidence="9" id="KW-0170">Cobalt</keyword>
<dbReference type="InterPro" id="IPR002933">
    <property type="entry name" value="Peptidase_M20"/>
</dbReference>
<reference evidence="13" key="1">
    <citation type="submission" date="2020-03" db="EMBL/GenBank/DDBJ databases">
        <title>Draft Genome Sequence of Cylindrodendrum hubeiense.</title>
        <authorList>
            <person name="Buettner E."/>
            <person name="Kellner H."/>
        </authorList>
    </citation>
    <scope>NUCLEOTIDE SEQUENCE</scope>
    <source>
        <strain evidence="13">IHI 201604</strain>
    </source>
</reference>
<comment type="pathway">
    <text evidence="3">Amino-acid biosynthesis; L-lysine biosynthesis via DAP pathway; LL-2,6-diaminopimelate from (S)-tetrahydrodipicolinate (succinylase route): step 3/3.</text>
</comment>
<keyword evidence="14" id="KW-1185">Reference proteome</keyword>
<evidence type="ECO:0000256" key="4">
    <source>
        <dbReference type="ARBA" id="ARBA00006247"/>
    </source>
</evidence>
<dbReference type="AlphaFoldDB" id="A0A9P5H868"/>
<dbReference type="Pfam" id="PF07687">
    <property type="entry name" value="M20_dimer"/>
    <property type="match status" value="1"/>
</dbReference>
<comment type="cofactor">
    <cofactor evidence="1">
        <name>Co(2+)</name>
        <dbReference type="ChEBI" id="CHEBI:48828"/>
    </cofactor>
</comment>
<gene>
    <name evidence="13" type="ORF">G7Z17_g6890</name>
</gene>
<feature type="domain" description="Tryptophan synthase beta chain-like PALP" evidence="11">
    <location>
        <begin position="38"/>
        <end position="357"/>
    </location>
</feature>
<dbReference type="OrthoDB" id="10059875at2759"/>
<dbReference type="SUPFAM" id="SSF53686">
    <property type="entry name" value="Tryptophan synthase beta subunit-like PLP-dependent enzymes"/>
    <property type="match status" value="1"/>
</dbReference>
<dbReference type="Pfam" id="PF01546">
    <property type="entry name" value="Peptidase_M20"/>
    <property type="match status" value="1"/>
</dbReference>
<evidence type="ECO:0000256" key="1">
    <source>
        <dbReference type="ARBA" id="ARBA00001941"/>
    </source>
</evidence>
<dbReference type="InterPro" id="IPR001261">
    <property type="entry name" value="ArgE/DapE_CS"/>
</dbReference>
<evidence type="ECO:0000256" key="8">
    <source>
        <dbReference type="ARBA" id="ARBA00022833"/>
    </source>
</evidence>
<sequence>MATAARRAVYFNPLARSWTAPPTSDEDLVDGFHKQMPDYRPTDLVSLDAVAKEIGVGAVHLKNEGNRFGMPSFKILGASWGTFRAITQQLSLPPSSDIETVKKALESKSISLYAATDGNHGRAVARMGAIFSIPAEIHVPATMEQNIIEPIRSEGATIVVSSGTYDEAVLEAYSASKHEGGILIQDFAFDDYQDFPQWIVNGYLTMLREVDQQLAEKRADLVIAPVGVGSFAQAAVSHFRRQGSSTAVMVVEPDTAACVWKSLQRGELTPEKTTPTIMAGLECGTPSTIAWPLLKEGVEASVTVSDYESHEASRYLASLGHSAGPCGSAPLAALRRLTASDKLALGLNENSIVVLLCTERGREYPIPFSVSSDDPVVLTQTLVQINSANPSLGSVPGPGETAIARYITAWLEHRDIESHWIEPTKGRPSVVGVARGSGGGKSLLFNGHIDTVTLMGYDDDPLSGRITDGKLYGRGAADMKGGIAAAMVALANAKKLDLRGDVIFTGVADEEAVSIGTQDVLAAGWRADAAIVSEPTDLDIIHTHKGFVWLDVTIHGVASHGSRADLGVDAISKAGYFLAELDQHAQRLLVGPADPIVGTPTIHASLIKGGEEVSSYPAVCTISVERRTIAGETPETVKKEIQDILDRLTKEVAGFKATLEVTFSRSPFKLPLDDPFTVLVGDFVGKALGRKPTITGGAYWTDCALLADKGIPSLLWGPKGEGLHAKEEWVEVESVRQVAEALTNIASHFCQ</sequence>
<evidence type="ECO:0000256" key="6">
    <source>
        <dbReference type="ARBA" id="ARBA00016853"/>
    </source>
</evidence>
<evidence type="ECO:0000313" key="13">
    <source>
        <dbReference type="EMBL" id="KAF7548722.1"/>
    </source>
</evidence>
<comment type="cofactor">
    <cofactor evidence="2">
        <name>Zn(2+)</name>
        <dbReference type="ChEBI" id="CHEBI:29105"/>
    </cofactor>
</comment>
<evidence type="ECO:0000256" key="10">
    <source>
        <dbReference type="ARBA" id="ARBA00051301"/>
    </source>
</evidence>
<evidence type="ECO:0000256" key="7">
    <source>
        <dbReference type="ARBA" id="ARBA00022801"/>
    </source>
</evidence>
<comment type="caution">
    <text evidence="13">The sequence shown here is derived from an EMBL/GenBank/DDBJ whole genome shotgun (WGS) entry which is preliminary data.</text>
</comment>
<evidence type="ECO:0000313" key="14">
    <source>
        <dbReference type="Proteomes" id="UP000722485"/>
    </source>
</evidence>
<evidence type="ECO:0000256" key="9">
    <source>
        <dbReference type="ARBA" id="ARBA00023285"/>
    </source>
</evidence>
<name>A0A9P5H868_9HYPO</name>
<dbReference type="GO" id="GO:0009014">
    <property type="term" value="F:succinyl-diaminopimelate desuccinylase activity"/>
    <property type="evidence" value="ECO:0007669"/>
    <property type="project" value="UniProtKB-EC"/>
</dbReference>
<dbReference type="EC" id="3.5.1.18" evidence="5"/>
<dbReference type="InterPro" id="IPR011650">
    <property type="entry name" value="Peptidase_M20_dimer"/>
</dbReference>
<evidence type="ECO:0000259" key="12">
    <source>
        <dbReference type="Pfam" id="PF07687"/>
    </source>
</evidence>
<dbReference type="Gene3D" id="3.40.630.10">
    <property type="entry name" value="Zn peptidases"/>
    <property type="match status" value="2"/>
</dbReference>
<dbReference type="EMBL" id="JAANBB010000141">
    <property type="protein sequence ID" value="KAF7548722.1"/>
    <property type="molecule type" value="Genomic_DNA"/>
</dbReference>
<dbReference type="Proteomes" id="UP000722485">
    <property type="component" value="Unassembled WGS sequence"/>
</dbReference>
<dbReference type="PANTHER" id="PTHR42937">
    <property type="match status" value="1"/>
</dbReference>
<dbReference type="InterPro" id="IPR036052">
    <property type="entry name" value="TrpB-like_PALP_sf"/>
</dbReference>
<proteinExistence type="inferred from homology"/>
<comment type="catalytic activity">
    <reaction evidence="10">
        <text>N-succinyl-(2S,6S)-2,6-diaminopimelate + H2O = (2S,6S)-2,6-diaminopimelate + succinate</text>
        <dbReference type="Rhea" id="RHEA:22608"/>
        <dbReference type="ChEBI" id="CHEBI:15377"/>
        <dbReference type="ChEBI" id="CHEBI:30031"/>
        <dbReference type="ChEBI" id="CHEBI:57609"/>
        <dbReference type="ChEBI" id="CHEBI:58087"/>
        <dbReference type="EC" id="3.5.1.18"/>
    </reaction>
</comment>
<dbReference type="SUPFAM" id="SSF53187">
    <property type="entry name" value="Zn-dependent exopeptidases"/>
    <property type="match status" value="1"/>
</dbReference>
<protein>
    <recommendedName>
        <fullName evidence="6">Probable succinyl-diaminopimelate desuccinylase</fullName>
        <ecNumber evidence="5">3.5.1.18</ecNumber>
    </recommendedName>
</protein>
<accession>A0A9P5H868</accession>
<keyword evidence="7" id="KW-0378">Hydrolase</keyword>
<evidence type="ECO:0000256" key="3">
    <source>
        <dbReference type="ARBA" id="ARBA00005130"/>
    </source>
</evidence>